<dbReference type="PANTHER" id="PTHR43867:SF2">
    <property type="entry name" value="CELLULOSE SYNTHASE CATALYTIC SUBUNIT A [UDP-FORMING]"/>
    <property type="match status" value="1"/>
</dbReference>
<name>A0A9D1UXB7_9LACO</name>
<dbReference type="EMBL" id="DXFP01000051">
    <property type="protein sequence ID" value="HIX02195.1"/>
    <property type="molecule type" value="Genomic_DNA"/>
</dbReference>
<keyword evidence="3 9" id="KW-0808">Transferase</keyword>
<evidence type="ECO:0000313" key="9">
    <source>
        <dbReference type="EMBL" id="HIX02195.1"/>
    </source>
</evidence>
<evidence type="ECO:0000256" key="3">
    <source>
        <dbReference type="ARBA" id="ARBA00022679"/>
    </source>
</evidence>
<dbReference type="AlphaFoldDB" id="A0A9D1UXB7"/>
<organism evidence="9 10">
    <name type="scientific">Candidatus Ligilactobacillus excrementigallinarum</name>
    <dbReference type="NCBI Taxonomy" id="2838641"/>
    <lineage>
        <taxon>Bacteria</taxon>
        <taxon>Bacillati</taxon>
        <taxon>Bacillota</taxon>
        <taxon>Bacilli</taxon>
        <taxon>Lactobacillales</taxon>
        <taxon>Lactobacillaceae</taxon>
        <taxon>Ligilactobacillus</taxon>
    </lineage>
</organism>
<dbReference type="GO" id="GO:0016020">
    <property type="term" value="C:membrane"/>
    <property type="evidence" value="ECO:0007669"/>
    <property type="project" value="UniProtKB-SubCell"/>
</dbReference>
<sequence length="421" mass="47928">MNHTINIALLISFVGIAYYSIWVGVLVIGSLKEPHVDFDPNQIPTDMKLFILIPMLNEAGVVDSTLSQFLANTKAIPQIQLGVIDDCSDDGTADLIQKFINSHHCNHKIYLIRRTFPNAQTGKGDALNYGLKFIRKQVNNQTDNVIVGVLDADAIMHQNDFLKVIAQFAEDPELALLQIKVRMTNAKNWLQKMQDIEFATINDWIQRIRNKIHNAAASGNGQFIRMTAIEDNPAPWGNALLEDFEFSTKFLLKGKKTLYRSDIIVYQEAVNKVQPFIRQRSRWVQGGLDCTGKYMKPIFTSKELGFWAKFEMIFFMLLPFLTVMVGLSNLATLIFAIFHLRLFIGLFIFLIAINLLLAYYMGVKYCQDARQVNLKILFSCAGMIIYNIILFPAIIIAFYRKITGQQKWIKTAHGQDNVTES</sequence>
<keyword evidence="5 7" id="KW-1133">Transmembrane helix</keyword>
<protein>
    <submittedName>
        <fullName evidence="9">Glycosyltransferase</fullName>
        <ecNumber evidence="9">2.4.-.-</ecNumber>
    </submittedName>
</protein>
<comment type="subcellular location">
    <subcellularLocation>
        <location evidence="1">Membrane</location>
        <topology evidence="1">Multi-pass membrane protein</topology>
    </subcellularLocation>
</comment>
<comment type="caution">
    <text evidence="9">The sequence shown here is derived from an EMBL/GenBank/DDBJ whole genome shotgun (WGS) entry which is preliminary data.</text>
</comment>
<keyword evidence="4 7" id="KW-0812">Transmembrane</keyword>
<dbReference type="Proteomes" id="UP000823963">
    <property type="component" value="Unassembled WGS sequence"/>
</dbReference>
<dbReference type="SUPFAM" id="SSF53448">
    <property type="entry name" value="Nucleotide-diphospho-sugar transferases"/>
    <property type="match status" value="1"/>
</dbReference>
<keyword evidence="2 9" id="KW-0328">Glycosyltransferase</keyword>
<feature type="transmembrane region" description="Helical" evidence="7">
    <location>
        <begin position="7"/>
        <end position="31"/>
    </location>
</feature>
<feature type="transmembrane region" description="Helical" evidence="7">
    <location>
        <begin position="376"/>
        <end position="399"/>
    </location>
</feature>
<keyword evidence="6 7" id="KW-0472">Membrane</keyword>
<dbReference type="Gene3D" id="3.90.550.10">
    <property type="entry name" value="Spore Coat Polysaccharide Biosynthesis Protein SpsA, Chain A"/>
    <property type="match status" value="1"/>
</dbReference>
<evidence type="ECO:0000256" key="5">
    <source>
        <dbReference type="ARBA" id="ARBA00022989"/>
    </source>
</evidence>
<dbReference type="PANTHER" id="PTHR43867">
    <property type="entry name" value="CELLULOSE SYNTHASE CATALYTIC SUBUNIT A [UDP-FORMING]"/>
    <property type="match status" value="1"/>
</dbReference>
<feature type="transmembrane region" description="Helical" evidence="7">
    <location>
        <begin position="342"/>
        <end position="361"/>
    </location>
</feature>
<proteinExistence type="predicted"/>
<feature type="transmembrane region" description="Helical" evidence="7">
    <location>
        <begin position="312"/>
        <end position="335"/>
    </location>
</feature>
<evidence type="ECO:0000256" key="4">
    <source>
        <dbReference type="ARBA" id="ARBA00022692"/>
    </source>
</evidence>
<evidence type="ECO:0000313" key="10">
    <source>
        <dbReference type="Proteomes" id="UP000823963"/>
    </source>
</evidence>
<evidence type="ECO:0000256" key="6">
    <source>
        <dbReference type="ARBA" id="ARBA00023136"/>
    </source>
</evidence>
<dbReference type="InterPro" id="IPR029044">
    <property type="entry name" value="Nucleotide-diphossugar_trans"/>
</dbReference>
<reference evidence="9" key="1">
    <citation type="journal article" date="2021" name="PeerJ">
        <title>Extensive microbial diversity within the chicken gut microbiome revealed by metagenomics and culture.</title>
        <authorList>
            <person name="Gilroy R."/>
            <person name="Ravi A."/>
            <person name="Getino M."/>
            <person name="Pursley I."/>
            <person name="Horton D.L."/>
            <person name="Alikhan N.F."/>
            <person name="Baker D."/>
            <person name="Gharbi K."/>
            <person name="Hall N."/>
            <person name="Watson M."/>
            <person name="Adriaenssens E.M."/>
            <person name="Foster-Nyarko E."/>
            <person name="Jarju S."/>
            <person name="Secka A."/>
            <person name="Antonio M."/>
            <person name="Oren A."/>
            <person name="Chaudhuri R.R."/>
            <person name="La Ragione R."/>
            <person name="Hildebrand F."/>
            <person name="Pallen M.J."/>
        </authorList>
    </citation>
    <scope>NUCLEOTIDE SEQUENCE</scope>
    <source>
        <strain evidence="9">6627</strain>
    </source>
</reference>
<dbReference type="Pfam" id="PF13632">
    <property type="entry name" value="Glyco_trans_2_3"/>
    <property type="match status" value="1"/>
</dbReference>
<dbReference type="InterPro" id="IPR050321">
    <property type="entry name" value="Glycosyltr_2/OpgH_subfam"/>
</dbReference>
<evidence type="ECO:0000256" key="1">
    <source>
        <dbReference type="ARBA" id="ARBA00004141"/>
    </source>
</evidence>
<feature type="domain" description="Glycosyltransferase 2-like" evidence="8">
    <location>
        <begin position="147"/>
        <end position="348"/>
    </location>
</feature>
<evidence type="ECO:0000259" key="8">
    <source>
        <dbReference type="Pfam" id="PF13632"/>
    </source>
</evidence>
<dbReference type="GO" id="GO:0016757">
    <property type="term" value="F:glycosyltransferase activity"/>
    <property type="evidence" value="ECO:0007669"/>
    <property type="project" value="UniProtKB-KW"/>
</dbReference>
<dbReference type="EC" id="2.4.-.-" evidence="9"/>
<gene>
    <name evidence="9" type="ORF">H9861_05520</name>
</gene>
<reference evidence="9" key="2">
    <citation type="submission" date="2021-04" db="EMBL/GenBank/DDBJ databases">
        <authorList>
            <person name="Gilroy R."/>
        </authorList>
    </citation>
    <scope>NUCLEOTIDE SEQUENCE</scope>
    <source>
        <strain evidence="9">6627</strain>
    </source>
</reference>
<evidence type="ECO:0000256" key="2">
    <source>
        <dbReference type="ARBA" id="ARBA00022676"/>
    </source>
</evidence>
<dbReference type="InterPro" id="IPR001173">
    <property type="entry name" value="Glyco_trans_2-like"/>
</dbReference>
<accession>A0A9D1UXB7</accession>
<evidence type="ECO:0000256" key="7">
    <source>
        <dbReference type="SAM" id="Phobius"/>
    </source>
</evidence>